<dbReference type="EMBL" id="BPLR01015117">
    <property type="protein sequence ID" value="GIY73738.1"/>
    <property type="molecule type" value="Genomic_DNA"/>
</dbReference>
<gene>
    <name evidence="1" type="ORF">CEXT_710071</name>
</gene>
<dbReference type="AlphaFoldDB" id="A0AAV4VUS0"/>
<proteinExistence type="predicted"/>
<dbReference type="Proteomes" id="UP001054945">
    <property type="component" value="Unassembled WGS sequence"/>
</dbReference>
<comment type="caution">
    <text evidence="1">The sequence shown here is derived from an EMBL/GenBank/DDBJ whole genome shotgun (WGS) entry which is preliminary data.</text>
</comment>
<organism evidence="1 2">
    <name type="scientific">Caerostris extrusa</name>
    <name type="common">Bark spider</name>
    <name type="synonym">Caerostris bankana</name>
    <dbReference type="NCBI Taxonomy" id="172846"/>
    <lineage>
        <taxon>Eukaryota</taxon>
        <taxon>Metazoa</taxon>
        <taxon>Ecdysozoa</taxon>
        <taxon>Arthropoda</taxon>
        <taxon>Chelicerata</taxon>
        <taxon>Arachnida</taxon>
        <taxon>Araneae</taxon>
        <taxon>Araneomorphae</taxon>
        <taxon>Entelegynae</taxon>
        <taxon>Araneoidea</taxon>
        <taxon>Araneidae</taxon>
        <taxon>Caerostris</taxon>
    </lineage>
</organism>
<accession>A0AAV4VUS0</accession>
<sequence length="131" mass="15183">MWCVVFHFLRPKTFLENSNYNYNRICGLRVTTSLTSKTFVEGPDRRNSINPASLNCCRKLFLKDGISVLRCQKFLLTVVIYLKSSIAFLETMPRDVPSITNLRSLLGRCYKTLPLRRHYKPLLSLACLHLL</sequence>
<reference evidence="1 2" key="1">
    <citation type="submission" date="2021-06" db="EMBL/GenBank/DDBJ databases">
        <title>Caerostris extrusa draft genome.</title>
        <authorList>
            <person name="Kono N."/>
            <person name="Arakawa K."/>
        </authorList>
    </citation>
    <scope>NUCLEOTIDE SEQUENCE [LARGE SCALE GENOMIC DNA]</scope>
</reference>
<evidence type="ECO:0000313" key="1">
    <source>
        <dbReference type="EMBL" id="GIY73738.1"/>
    </source>
</evidence>
<evidence type="ECO:0000313" key="2">
    <source>
        <dbReference type="Proteomes" id="UP001054945"/>
    </source>
</evidence>
<keyword evidence="2" id="KW-1185">Reference proteome</keyword>
<name>A0AAV4VUS0_CAEEX</name>
<protein>
    <submittedName>
        <fullName evidence="1">Uncharacterized protein</fullName>
    </submittedName>
</protein>